<protein>
    <recommendedName>
        <fullName evidence="4">Nucleic-acid-binding protein from transposon X-element</fullName>
    </recommendedName>
</protein>
<proteinExistence type="predicted"/>
<dbReference type="AlphaFoldDB" id="A0A4Y2HU48"/>
<feature type="region of interest" description="Disordered" evidence="1">
    <location>
        <begin position="287"/>
        <end position="312"/>
    </location>
</feature>
<evidence type="ECO:0000313" key="2">
    <source>
        <dbReference type="EMBL" id="GBM68870.1"/>
    </source>
</evidence>
<reference evidence="2 3" key="1">
    <citation type="journal article" date="2019" name="Sci. Rep.">
        <title>Orb-weaving spider Araneus ventricosus genome elucidates the spidroin gene catalogue.</title>
        <authorList>
            <person name="Kono N."/>
            <person name="Nakamura H."/>
            <person name="Ohtoshi R."/>
            <person name="Moran D.A.P."/>
            <person name="Shinohara A."/>
            <person name="Yoshida Y."/>
            <person name="Fujiwara M."/>
            <person name="Mori M."/>
            <person name="Tomita M."/>
            <person name="Arakawa K."/>
        </authorList>
    </citation>
    <scope>NUCLEOTIDE SEQUENCE [LARGE SCALE GENOMIC DNA]</scope>
</reference>
<evidence type="ECO:0000313" key="3">
    <source>
        <dbReference type="Proteomes" id="UP000499080"/>
    </source>
</evidence>
<dbReference type="OrthoDB" id="8123891at2759"/>
<gene>
    <name evidence="2" type="ORF">AVEN_261842_1</name>
</gene>
<sequence length="550" mass="61287">MATLVATEEVLRQLDDLESAMFDLSGFLAVTEQLYEGQPIPAPLKSKKDKVAKILKRKKGKWLGIYLHHPNACVDNKRFKILKDKIDDSLRNSGYDTSDETSDNDIIAEDNDDVNNEMPSNATDNVYQLTPNESENCNVNMCKTTTNVENYIDGGNSQMDIDPVNLIKSKLHVTENLNTSGVSAVNGNEVHNGIGEFQNSDYGKNCVLSNVTTAIDNVQNSVNSVNCIYNDFDDVRNINKNGTSNNSFVYTVPNKNIHNCRIINNWGVTDSGLPLKNNSALLANLPTEDSSQTQNASPYSVNKPKIPSDNDEAIPRVSQFTKGNKRSKKKIQCKAKKAGEFVKLFCQTPENVRTLTEFLDSKGKEYFVIPERAEKPIKGLPVDMDIDVHLFPTANISEIYKLDCIDYTIVEIEPYENRHHHQCFNCPLWNHGSAGCKLSPKCVVCAGAHSSKNCPNKGKEEIPTKCANCNGPHTASYKGCPKYPKNIQKSKLQPGKSFAAATRNASLNVNKPNFPSARTSLPPFRTKRKQTHFFHRSARRKLNQSLHPTC</sequence>
<dbReference type="EMBL" id="BGPR01002166">
    <property type="protein sequence ID" value="GBM68870.1"/>
    <property type="molecule type" value="Genomic_DNA"/>
</dbReference>
<name>A0A4Y2HU48_ARAVE</name>
<keyword evidence="3" id="KW-1185">Reference proteome</keyword>
<evidence type="ECO:0008006" key="4">
    <source>
        <dbReference type="Google" id="ProtNLM"/>
    </source>
</evidence>
<accession>A0A4Y2HU48</accession>
<comment type="caution">
    <text evidence="2">The sequence shown here is derived from an EMBL/GenBank/DDBJ whole genome shotgun (WGS) entry which is preliminary data.</text>
</comment>
<dbReference type="Proteomes" id="UP000499080">
    <property type="component" value="Unassembled WGS sequence"/>
</dbReference>
<evidence type="ECO:0000256" key="1">
    <source>
        <dbReference type="SAM" id="MobiDB-lite"/>
    </source>
</evidence>
<feature type="compositionally biased region" description="Polar residues" evidence="1">
    <location>
        <begin position="287"/>
        <end position="300"/>
    </location>
</feature>
<organism evidence="2 3">
    <name type="scientific">Araneus ventricosus</name>
    <name type="common">Orbweaver spider</name>
    <name type="synonym">Epeira ventricosa</name>
    <dbReference type="NCBI Taxonomy" id="182803"/>
    <lineage>
        <taxon>Eukaryota</taxon>
        <taxon>Metazoa</taxon>
        <taxon>Ecdysozoa</taxon>
        <taxon>Arthropoda</taxon>
        <taxon>Chelicerata</taxon>
        <taxon>Arachnida</taxon>
        <taxon>Araneae</taxon>
        <taxon>Araneomorphae</taxon>
        <taxon>Entelegynae</taxon>
        <taxon>Araneoidea</taxon>
        <taxon>Araneidae</taxon>
        <taxon>Araneus</taxon>
    </lineage>
</organism>